<dbReference type="Proteomes" id="UP000781932">
    <property type="component" value="Unassembled WGS sequence"/>
</dbReference>
<protein>
    <submittedName>
        <fullName evidence="5">NmrA-like family protein</fullName>
    </submittedName>
</protein>
<dbReference type="AlphaFoldDB" id="A0A9P6I184"/>
<sequence length="310" mass="34189">MATYLITQATGQQSLWAILYLLESGAKIHGLVRDLEKVPSNLRNPNITLFQGESKNLEDVFRAAQGCNGVFLNTVPYPGLELLQAKTVVEACEKAGVDTIVAATTHNTGMKEMWDDDATRNIGLHDYFSSKAAVEDTVRTGKFRAYTILRPAVLHHDFHLPGSLGNFPRLSTHGVLDHLLEDGVKLPFTDTSDVGKYIAAALQDPAKFGGEEIDLGNQLLTIEEAQDILTKISGREVQVAKRTLKEVEEMGISAFGQRFHLFANIKNLIWARNNAKDVQRRFGIPFTSVSEALQRDSAKVLECLPGKRSA</sequence>
<organism evidence="5 6">
    <name type="scientific">Colletotrichum karsti</name>
    <dbReference type="NCBI Taxonomy" id="1095194"/>
    <lineage>
        <taxon>Eukaryota</taxon>
        <taxon>Fungi</taxon>
        <taxon>Dikarya</taxon>
        <taxon>Ascomycota</taxon>
        <taxon>Pezizomycotina</taxon>
        <taxon>Sordariomycetes</taxon>
        <taxon>Hypocreomycetidae</taxon>
        <taxon>Glomerellales</taxon>
        <taxon>Glomerellaceae</taxon>
        <taxon>Colletotrichum</taxon>
        <taxon>Colletotrichum boninense species complex</taxon>
    </lineage>
</organism>
<dbReference type="GO" id="GO:0016491">
    <property type="term" value="F:oxidoreductase activity"/>
    <property type="evidence" value="ECO:0007669"/>
    <property type="project" value="UniProtKB-KW"/>
</dbReference>
<reference evidence="5" key="2">
    <citation type="submission" date="2020-11" db="EMBL/GenBank/DDBJ databases">
        <title>Whole genome sequencing of Colletotrichum sp.</title>
        <authorList>
            <person name="Li H."/>
        </authorList>
    </citation>
    <scope>NUCLEOTIDE SEQUENCE</scope>
    <source>
        <strain evidence="5">CkLH20</strain>
    </source>
</reference>
<evidence type="ECO:0000313" key="6">
    <source>
        <dbReference type="Proteomes" id="UP000781932"/>
    </source>
</evidence>
<comment type="similarity">
    <text evidence="1">Belongs to the NmrA-type oxidoreductase family.</text>
</comment>
<proteinExistence type="inferred from homology"/>
<dbReference type="PANTHER" id="PTHR42748:SF30">
    <property type="entry name" value="NMRA-LIKE DOMAIN-CONTAINING PROTEIN"/>
    <property type="match status" value="1"/>
</dbReference>
<dbReference type="GeneID" id="62163930"/>
<reference evidence="5" key="1">
    <citation type="submission" date="2020-03" db="EMBL/GenBank/DDBJ databases">
        <authorList>
            <person name="He L."/>
        </authorList>
    </citation>
    <scope>NUCLEOTIDE SEQUENCE</scope>
    <source>
        <strain evidence="5">CkLH20</strain>
    </source>
</reference>
<accession>A0A9P6I184</accession>
<dbReference type="InterPro" id="IPR051164">
    <property type="entry name" value="NmrA-like_oxidored"/>
</dbReference>
<feature type="domain" description="NmrA-like" evidence="4">
    <location>
        <begin position="5"/>
        <end position="246"/>
    </location>
</feature>
<evidence type="ECO:0000313" key="5">
    <source>
        <dbReference type="EMBL" id="KAF9874578.1"/>
    </source>
</evidence>
<dbReference type="InterPro" id="IPR008030">
    <property type="entry name" value="NmrA-like"/>
</dbReference>
<dbReference type="SUPFAM" id="SSF51735">
    <property type="entry name" value="NAD(P)-binding Rossmann-fold domains"/>
    <property type="match status" value="1"/>
</dbReference>
<keyword evidence="6" id="KW-1185">Reference proteome</keyword>
<dbReference type="Pfam" id="PF05368">
    <property type="entry name" value="NmrA"/>
    <property type="match status" value="1"/>
</dbReference>
<evidence type="ECO:0000256" key="2">
    <source>
        <dbReference type="ARBA" id="ARBA00022857"/>
    </source>
</evidence>
<gene>
    <name evidence="5" type="ORF">CkaCkLH20_08141</name>
</gene>
<keyword evidence="2" id="KW-0521">NADP</keyword>
<comment type="caution">
    <text evidence="5">The sequence shown here is derived from an EMBL/GenBank/DDBJ whole genome shotgun (WGS) entry which is preliminary data.</text>
</comment>
<evidence type="ECO:0000256" key="3">
    <source>
        <dbReference type="ARBA" id="ARBA00023002"/>
    </source>
</evidence>
<keyword evidence="3" id="KW-0560">Oxidoreductase</keyword>
<evidence type="ECO:0000259" key="4">
    <source>
        <dbReference type="Pfam" id="PF05368"/>
    </source>
</evidence>
<evidence type="ECO:0000256" key="1">
    <source>
        <dbReference type="ARBA" id="ARBA00006328"/>
    </source>
</evidence>
<dbReference type="OrthoDB" id="3358371at2759"/>
<dbReference type="PANTHER" id="PTHR42748">
    <property type="entry name" value="NITROGEN METABOLITE REPRESSION PROTEIN NMRA FAMILY MEMBER"/>
    <property type="match status" value="1"/>
</dbReference>
<name>A0A9P6I184_9PEZI</name>
<dbReference type="Gene3D" id="3.40.50.720">
    <property type="entry name" value="NAD(P)-binding Rossmann-like Domain"/>
    <property type="match status" value="1"/>
</dbReference>
<dbReference type="RefSeq" id="XP_038744039.1">
    <property type="nucleotide sequence ID" value="XM_038890856.1"/>
</dbReference>
<dbReference type="InterPro" id="IPR036291">
    <property type="entry name" value="NAD(P)-bd_dom_sf"/>
</dbReference>
<dbReference type="GO" id="GO:0005634">
    <property type="term" value="C:nucleus"/>
    <property type="evidence" value="ECO:0007669"/>
    <property type="project" value="TreeGrafter"/>
</dbReference>
<dbReference type="EMBL" id="JAATWM020000026">
    <property type="protein sequence ID" value="KAF9874578.1"/>
    <property type="molecule type" value="Genomic_DNA"/>
</dbReference>